<evidence type="ECO:0000313" key="1">
    <source>
        <dbReference type="EMBL" id="SVC84403.1"/>
    </source>
</evidence>
<sequence length="180" mass="20308">NIPNQWQPGNLLCHSPSNAKRHGTKVIQKAVELAQSQSDIDFDLIQGLSHQECLERKRRATLFFDRVGRELRETYGTSEVIGWHGNSAIEAAAYGIPTMSHLADWAIDAARESLGSLMDYNAVINVGLEVKEIRDRILWFFNLPEEEQQVLSNQTRTWIEMLHSYKATGPALAGVYDSII</sequence>
<accession>A0A382QFT8</accession>
<reference evidence="1" key="1">
    <citation type="submission" date="2018-05" db="EMBL/GenBank/DDBJ databases">
        <authorList>
            <person name="Lanie J.A."/>
            <person name="Ng W.-L."/>
            <person name="Kazmierczak K.M."/>
            <person name="Andrzejewski T.M."/>
            <person name="Davidsen T.M."/>
            <person name="Wayne K.J."/>
            <person name="Tettelin H."/>
            <person name="Glass J.I."/>
            <person name="Rusch D."/>
            <person name="Podicherti R."/>
            <person name="Tsui H.-C.T."/>
            <person name="Winkler M.E."/>
        </authorList>
    </citation>
    <scope>NUCLEOTIDE SEQUENCE</scope>
</reference>
<proteinExistence type="predicted"/>
<organism evidence="1">
    <name type="scientific">marine metagenome</name>
    <dbReference type="NCBI Taxonomy" id="408172"/>
    <lineage>
        <taxon>unclassified sequences</taxon>
        <taxon>metagenomes</taxon>
        <taxon>ecological metagenomes</taxon>
    </lineage>
</organism>
<gene>
    <name evidence="1" type="ORF">METZ01_LOCUS337257</name>
</gene>
<protein>
    <submittedName>
        <fullName evidence="1">Uncharacterized protein</fullName>
    </submittedName>
</protein>
<feature type="non-terminal residue" evidence="1">
    <location>
        <position position="1"/>
    </location>
</feature>
<dbReference type="AlphaFoldDB" id="A0A382QFT8"/>
<dbReference type="EMBL" id="UINC01114235">
    <property type="protein sequence ID" value="SVC84403.1"/>
    <property type="molecule type" value="Genomic_DNA"/>
</dbReference>
<name>A0A382QFT8_9ZZZZ</name>